<comment type="subcellular location">
    <subcellularLocation>
        <location evidence="1">Cytoplasm</location>
    </subcellularLocation>
</comment>
<accession>A0AA89CAS2</accession>
<gene>
    <name evidence="5" type="ORF">FSP39_011577</name>
</gene>
<dbReference type="PANTHER" id="PTHR44085">
    <property type="entry name" value="SEPIAPTERIN REDUCTASE"/>
    <property type="match status" value="1"/>
</dbReference>
<dbReference type="InterPro" id="IPR002347">
    <property type="entry name" value="SDR_fam"/>
</dbReference>
<dbReference type="Proteomes" id="UP001186944">
    <property type="component" value="Unassembled WGS sequence"/>
</dbReference>
<proteinExistence type="predicted"/>
<evidence type="ECO:0000256" key="1">
    <source>
        <dbReference type="ARBA" id="ARBA00004496"/>
    </source>
</evidence>
<dbReference type="Pfam" id="PF00106">
    <property type="entry name" value="adh_short"/>
    <property type="match status" value="1"/>
</dbReference>
<dbReference type="AlphaFoldDB" id="A0AA89CAS2"/>
<evidence type="ECO:0000256" key="3">
    <source>
        <dbReference type="ARBA" id="ARBA00022857"/>
    </source>
</evidence>
<dbReference type="SUPFAM" id="SSF51735">
    <property type="entry name" value="NAD(P)-binding Rossmann-fold domains"/>
    <property type="match status" value="1"/>
</dbReference>
<sequence>MFSKRTCCIVTGASQGLGACIAEHFINKLSEDSVVIRLSRNVQKMEAMQFSNPSVKTILCAKYDQSNIDEKYFDSLLVDICRENNIKTTDFQQAVMVHNAGDLGDISKFTSEMSDAATVRHCFDVNCKAAREMFFKTVAVEFPRTRVLNYSPGPCDTDMQERCRTETADTDIQSYFKMAHKEGKLLSPDTSISKMMDVLKQNKYNSGDHVDYYDEL</sequence>
<organism evidence="5 6">
    <name type="scientific">Pinctada imbricata</name>
    <name type="common">Atlantic pearl-oyster</name>
    <name type="synonym">Pinctada martensii</name>
    <dbReference type="NCBI Taxonomy" id="66713"/>
    <lineage>
        <taxon>Eukaryota</taxon>
        <taxon>Metazoa</taxon>
        <taxon>Spiralia</taxon>
        <taxon>Lophotrochozoa</taxon>
        <taxon>Mollusca</taxon>
        <taxon>Bivalvia</taxon>
        <taxon>Autobranchia</taxon>
        <taxon>Pteriomorphia</taxon>
        <taxon>Pterioida</taxon>
        <taxon>Pterioidea</taxon>
        <taxon>Pteriidae</taxon>
        <taxon>Pinctada</taxon>
    </lineage>
</organism>
<dbReference type="EMBL" id="VSWD01000001">
    <property type="protein sequence ID" value="KAK3108593.1"/>
    <property type="molecule type" value="Genomic_DNA"/>
</dbReference>
<keyword evidence="4" id="KW-0560">Oxidoreductase</keyword>
<evidence type="ECO:0000313" key="5">
    <source>
        <dbReference type="EMBL" id="KAK3108593.1"/>
    </source>
</evidence>
<dbReference type="PANTHER" id="PTHR44085:SF2">
    <property type="entry name" value="SEPIAPTERIN REDUCTASE"/>
    <property type="match status" value="1"/>
</dbReference>
<dbReference type="GO" id="GO:0005737">
    <property type="term" value="C:cytoplasm"/>
    <property type="evidence" value="ECO:0007669"/>
    <property type="project" value="UniProtKB-SubCell"/>
</dbReference>
<keyword evidence="6" id="KW-1185">Reference proteome</keyword>
<dbReference type="GO" id="GO:0004757">
    <property type="term" value="F:sepiapterin reductase (NADP+) activity"/>
    <property type="evidence" value="ECO:0007669"/>
    <property type="project" value="TreeGrafter"/>
</dbReference>
<keyword evidence="2" id="KW-0963">Cytoplasm</keyword>
<keyword evidence="3" id="KW-0521">NADP</keyword>
<evidence type="ECO:0000256" key="2">
    <source>
        <dbReference type="ARBA" id="ARBA00022490"/>
    </source>
</evidence>
<evidence type="ECO:0000256" key="4">
    <source>
        <dbReference type="ARBA" id="ARBA00023002"/>
    </source>
</evidence>
<dbReference type="InterPro" id="IPR036291">
    <property type="entry name" value="NAD(P)-bd_dom_sf"/>
</dbReference>
<comment type="caution">
    <text evidence="5">The sequence shown here is derived from an EMBL/GenBank/DDBJ whole genome shotgun (WGS) entry which is preliminary data.</text>
</comment>
<dbReference type="GO" id="GO:0006729">
    <property type="term" value="P:tetrahydrobiopterin biosynthetic process"/>
    <property type="evidence" value="ECO:0007669"/>
    <property type="project" value="TreeGrafter"/>
</dbReference>
<dbReference type="PROSITE" id="PS51257">
    <property type="entry name" value="PROKAR_LIPOPROTEIN"/>
    <property type="match status" value="1"/>
</dbReference>
<protein>
    <recommendedName>
        <fullName evidence="7">Sepiapterin reductase</fullName>
    </recommendedName>
</protein>
<dbReference type="Gene3D" id="3.40.50.720">
    <property type="entry name" value="NAD(P)-binding Rossmann-like Domain"/>
    <property type="match status" value="2"/>
</dbReference>
<dbReference type="InterPro" id="IPR051721">
    <property type="entry name" value="Biopterin_syn/organic_redct"/>
</dbReference>
<name>A0AA89CAS2_PINIB</name>
<reference evidence="5" key="1">
    <citation type="submission" date="2019-08" db="EMBL/GenBank/DDBJ databases">
        <title>The improved chromosome-level genome for the pearl oyster Pinctada fucata martensii using PacBio sequencing and Hi-C.</title>
        <authorList>
            <person name="Zheng Z."/>
        </authorList>
    </citation>
    <scope>NUCLEOTIDE SEQUENCE</scope>
    <source>
        <strain evidence="5">ZZ-2019</strain>
        <tissue evidence="5">Adductor muscle</tissue>
    </source>
</reference>
<evidence type="ECO:0008006" key="7">
    <source>
        <dbReference type="Google" id="ProtNLM"/>
    </source>
</evidence>
<evidence type="ECO:0000313" key="6">
    <source>
        <dbReference type="Proteomes" id="UP001186944"/>
    </source>
</evidence>